<proteinExistence type="predicted"/>
<name>A0ABP5B7T6_9ACTN</name>
<dbReference type="Proteomes" id="UP001501303">
    <property type="component" value="Unassembled WGS sequence"/>
</dbReference>
<comment type="caution">
    <text evidence="3">The sequence shown here is derived from an EMBL/GenBank/DDBJ whole genome shotgun (WGS) entry which is preliminary data.</text>
</comment>
<reference evidence="4" key="1">
    <citation type="journal article" date="2019" name="Int. J. Syst. Evol. Microbiol.">
        <title>The Global Catalogue of Microorganisms (GCM) 10K type strain sequencing project: providing services to taxonomists for standard genome sequencing and annotation.</title>
        <authorList>
            <consortium name="The Broad Institute Genomics Platform"/>
            <consortium name="The Broad Institute Genome Sequencing Center for Infectious Disease"/>
            <person name="Wu L."/>
            <person name="Ma J."/>
        </authorList>
    </citation>
    <scope>NUCLEOTIDE SEQUENCE [LARGE SCALE GENOMIC DNA]</scope>
    <source>
        <strain evidence="4">JCM 13581</strain>
    </source>
</reference>
<dbReference type="Pfam" id="PF04149">
    <property type="entry name" value="DUF397"/>
    <property type="match status" value="1"/>
</dbReference>
<dbReference type="RefSeq" id="WP_344265314.1">
    <property type="nucleotide sequence ID" value="NZ_BAAAMJ010000064.1"/>
</dbReference>
<evidence type="ECO:0000313" key="4">
    <source>
        <dbReference type="Proteomes" id="UP001501303"/>
    </source>
</evidence>
<feature type="compositionally biased region" description="Polar residues" evidence="1">
    <location>
        <begin position="1"/>
        <end position="20"/>
    </location>
</feature>
<evidence type="ECO:0000259" key="2">
    <source>
        <dbReference type="Pfam" id="PF04149"/>
    </source>
</evidence>
<feature type="domain" description="DUF397" evidence="2">
    <location>
        <begin position="4"/>
        <end position="58"/>
    </location>
</feature>
<dbReference type="InterPro" id="IPR007278">
    <property type="entry name" value="DUF397"/>
</dbReference>
<dbReference type="EMBL" id="BAAAMJ010000064">
    <property type="protein sequence ID" value="GAA1931263.1"/>
    <property type="molecule type" value="Genomic_DNA"/>
</dbReference>
<protein>
    <recommendedName>
        <fullName evidence="2">DUF397 domain-containing protein</fullName>
    </recommendedName>
</protein>
<organism evidence="3 4">
    <name type="scientific">Streptomyces sodiiphilus</name>
    <dbReference type="NCBI Taxonomy" id="226217"/>
    <lineage>
        <taxon>Bacteria</taxon>
        <taxon>Bacillati</taxon>
        <taxon>Actinomycetota</taxon>
        <taxon>Actinomycetes</taxon>
        <taxon>Kitasatosporales</taxon>
        <taxon>Streptomycetaceae</taxon>
        <taxon>Streptomyces</taxon>
    </lineage>
</organism>
<feature type="region of interest" description="Disordered" evidence="1">
    <location>
        <begin position="1"/>
        <end position="23"/>
    </location>
</feature>
<evidence type="ECO:0000256" key="1">
    <source>
        <dbReference type="SAM" id="MobiDB-lite"/>
    </source>
</evidence>
<accession>A0ABP5B7T6</accession>
<sequence length="58" mass="6456">MSNLQWQKSSFSSSDPNQTCLEAATDPSGRLYFRESEDPETVLTTTPARLAALLHSLR</sequence>
<gene>
    <name evidence="3" type="ORF">GCM10009716_43130</name>
</gene>
<evidence type="ECO:0000313" key="3">
    <source>
        <dbReference type="EMBL" id="GAA1931263.1"/>
    </source>
</evidence>
<keyword evidence="4" id="KW-1185">Reference proteome</keyword>